<keyword evidence="4" id="KW-0378">Hydrolase</keyword>
<dbReference type="Gene3D" id="3.30.420.40">
    <property type="match status" value="1"/>
</dbReference>
<dbReference type="GO" id="GO:0006357">
    <property type="term" value="P:regulation of transcription by RNA polymerase II"/>
    <property type="evidence" value="ECO:0007669"/>
    <property type="project" value="TreeGrafter"/>
</dbReference>
<evidence type="ECO:0000313" key="3">
    <source>
        <dbReference type="EMBL" id="PKZ14765.1"/>
    </source>
</evidence>
<dbReference type="CDD" id="cd24052">
    <property type="entry name" value="ASKHA_NBD_HpPPX-GppA-like"/>
    <property type="match status" value="1"/>
</dbReference>
<sequence length="302" mass="33799">MIYAVIDIGSNTVRLSVYKIHGDKVTNLFNEKEQASLKTYVKDGVLSEKGIQRLIETLKNFKSVVDNFEDIDELHPFATATIRDAANRQEILDRVKDELDLDIEIISGEEEAKLSFIGASSSVDVSRGVLTDIGGGSSEVVIIDQHKVIKSTSLSVGSLSAFNDYVDGLFLSKDEKKSIDSEVKSLLESNKMYREDHDLLCAVGGTARATMKFYNEYYNESTSNTVMDASKLNDMIKDFIEKEPREILDAILAVKPDRVHTLLPGMVILNRLAKYFYCEKISISQTGVREGYVYNKLLGRNN</sequence>
<organism evidence="3 5">
    <name type="scientific">Anaerococcus octavius</name>
    <dbReference type="NCBI Taxonomy" id="54007"/>
    <lineage>
        <taxon>Bacteria</taxon>
        <taxon>Bacillati</taxon>
        <taxon>Bacillota</taxon>
        <taxon>Tissierellia</taxon>
        <taxon>Tissierellales</taxon>
        <taxon>Peptoniphilaceae</taxon>
        <taxon>Anaerococcus</taxon>
    </lineage>
</organism>
<dbReference type="EMBL" id="UFTA01000002">
    <property type="protein sequence ID" value="SUU91960.1"/>
    <property type="molecule type" value="Genomic_DNA"/>
</dbReference>
<dbReference type="Proteomes" id="UP000234335">
    <property type="component" value="Unassembled WGS sequence"/>
</dbReference>
<accession>A0A2I1M3P9</accession>
<dbReference type="SUPFAM" id="SSF53067">
    <property type="entry name" value="Actin-like ATPase domain"/>
    <property type="match status" value="2"/>
</dbReference>
<evidence type="ECO:0000313" key="4">
    <source>
        <dbReference type="EMBL" id="SUU91960.1"/>
    </source>
</evidence>
<reference evidence="4 6" key="2">
    <citation type="submission" date="2018-06" db="EMBL/GenBank/DDBJ databases">
        <authorList>
            <consortium name="Pathogen Informatics"/>
            <person name="Doyle S."/>
        </authorList>
    </citation>
    <scope>NUCLEOTIDE SEQUENCE [LARGE SCALE GENOMIC DNA]</scope>
    <source>
        <strain evidence="4 6">NCTC9810</strain>
    </source>
</reference>
<evidence type="ECO:0000259" key="2">
    <source>
        <dbReference type="Pfam" id="PF02541"/>
    </source>
</evidence>
<evidence type="ECO:0000256" key="1">
    <source>
        <dbReference type="ARBA" id="ARBA00007125"/>
    </source>
</evidence>
<dbReference type="Gene3D" id="3.30.420.150">
    <property type="entry name" value="Exopolyphosphatase. Domain 2"/>
    <property type="match status" value="1"/>
</dbReference>
<comment type="similarity">
    <text evidence="1">Belongs to the GppA/Ppx family.</text>
</comment>
<dbReference type="InterPro" id="IPR043129">
    <property type="entry name" value="ATPase_NBD"/>
</dbReference>
<gene>
    <name evidence="4" type="primary">ppx</name>
    <name evidence="3" type="ORF">CYJ34_08910</name>
    <name evidence="4" type="ORF">NCTC9810_00262</name>
</gene>
<reference evidence="3 5" key="1">
    <citation type="submission" date="2017-12" db="EMBL/GenBank/DDBJ databases">
        <title>Phylogenetic diversity of female urinary microbiome.</title>
        <authorList>
            <person name="Thomas-White K."/>
            <person name="Wolfe A.J."/>
        </authorList>
    </citation>
    <scope>NUCLEOTIDE SEQUENCE [LARGE SCALE GENOMIC DNA]</scope>
    <source>
        <strain evidence="3 5">UMB0119</strain>
    </source>
</reference>
<keyword evidence="5" id="KW-1185">Reference proteome</keyword>
<dbReference type="Proteomes" id="UP000255124">
    <property type="component" value="Unassembled WGS sequence"/>
</dbReference>
<proteinExistence type="inferred from homology"/>
<dbReference type="RefSeq" id="WP_101540922.1">
    <property type="nucleotide sequence ID" value="NZ_CALTZC010000004.1"/>
</dbReference>
<dbReference type="Pfam" id="PF02541">
    <property type="entry name" value="Ppx-GppA"/>
    <property type="match status" value="1"/>
</dbReference>
<dbReference type="EC" id="3.6.1.11" evidence="4"/>
<protein>
    <submittedName>
        <fullName evidence="3">Exopolyphosphatase</fullName>
        <ecNumber evidence="4">3.6.1.11</ecNumber>
    </submittedName>
</protein>
<dbReference type="PANTHER" id="PTHR30005">
    <property type="entry name" value="EXOPOLYPHOSPHATASE"/>
    <property type="match status" value="1"/>
</dbReference>
<evidence type="ECO:0000313" key="6">
    <source>
        <dbReference type="Proteomes" id="UP000255124"/>
    </source>
</evidence>
<evidence type="ECO:0000313" key="5">
    <source>
        <dbReference type="Proteomes" id="UP000234335"/>
    </source>
</evidence>
<dbReference type="PANTHER" id="PTHR30005:SF0">
    <property type="entry name" value="RETROGRADE REGULATION PROTEIN 2"/>
    <property type="match status" value="1"/>
</dbReference>
<dbReference type="AlphaFoldDB" id="A0A2I1M3P9"/>
<name>A0A2I1M3P9_9FIRM</name>
<dbReference type="GO" id="GO:0004309">
    <property type="term" value="F:exopolyphosphatase activity"/>
    <property type="evidence" value="ECO:0007669"/>
    <property type="project" value="UniProtKB-EC"/>
</dbReference>
<dbReference type="InterPro" id="IPR003695">
    <property type="entry name" value="Ppx_GppA_N"/>
</dbReference>
<dbReference type="OrthoDB" id="9807195at2"/>
<dbReference type="EMBL" id="PKGS01000010">
    <property type="protein sequence ID" value="PKZ14765.1"/>
    <property type="molecule type" value="Genomic_DNA"/>
</dbReference>
<dbReference type="InterPro" id="IPR050273">
    <property type="entry name" value="GppA/Ppx_hydrolase"/>
</dbReference>
<feature type="domain" description="Ppx/GppA phosphatase N-terminal" evidence="2">
    <location>
        <begin position="17"/>
        <end position="298"/>
    </location>
</feature>